<dbReference type="EMBL" id="JALBCA010000132">
    <property type="protein sequence ID" value="KAI2382282.1"/>
    <property type="molecule type" value="Genomic_DNA"/>
</dbReference>
<proteinExistence type="predicted"/>
<keyword evidence="1" id="KW-0560">Oxidoreductase</keyword>
<accession>A0ACB8UNV7</accession>
<dbReference type="EC" id="1.6.2.2" evidence="1"/>
<organism evidence="1">
    <name type="scientific">Ophidiomyces ophidiicola</name>
    <dbReference type="NCBI Taxonomy" id="1387563"/>
    <lineage>
        <taxon>Eukaryota</taxon>
        <taxon>Fungi</taxon>
        <taxon>Dikarya</taxon>
        <taxon>Ascomycota</taxon>
        <taxon>Pezizomycotina</taxon>
        <taxon>Eurotiomycetes</taxon>
        <taxon>Eurotiomycetidae</taxon>
        <taxon>Onygenales</taxon>
        <taxon>Onygenaceae</taxon>
        <taxon>Ophidiomyces</taxon>
    </lineage>
</organism>
<reference evidence="1" key="1">
    <citation type="journal article" date="2022" name="bioRxiv">
        <title>Population genetic analysis of Ophidiomyces ophidiicola, the causative agent of snake fungal disease, indicates recent introductions to the USA.</title>
        <authorList>
            <person name="Ladner J.T."/>
            <person name="Palmer J.M."/>
            <person name="Ettinger C.L."/>
            <person name="Stajich J.E."/>
            <person name="Farrell T.M."/>
            <person name="Glorioso B.M."/>
            <person name="Lawson B."/>
            <person name="Price S.J."/>
            <person name="Stengle A.G."/>
            <person name="Grear D.A."/>
            <person name="Lorch J.M."/>
        </authorList>
    </citation>
    <scope>NUCLEOTIDE SEQUENCE</scope>
    <source>
        <strain evidence="1">NWHC 24266-5</strain>
    </source>
</reference>
<sequence>MFARHMFRTCRPAGQAVRKFASETPSKSSNAPLYGGLAVAAAGGYYFWQRQQLPDGKLLGIAHKEREKVFVGGEQGWVDLKLVDVQMLSHNVKKFRFEFPDSESVSGLHIASALLTKYKGPTDEKATIRPYTPVSDEEQPGYLDLVVKQYPNGPMSTHLHNMAVGQQLAFKGPIPKYAWEQNKHDHICMVAGGTGITPMYQLIRKIFSDPNDKTKVTLVFGNISEEDILLKKELDVLENTYPRRFRAFYLLDKPPADWTQGTGYVTKELLKTVFPEPKSENIKIFVCGPPGMYKAVSGPKISPKDQGELTGILKELGYSKDQVYKF</sequence>
<protein>
    <submittedName>
        <fullName evidence="1">NADH-cytochrome b5 reductase</fullName>
        <ecNumber evidence="1">1.6.2.2</ecNumber>
    </submittedName>
</protein>
<name>A0ACB8UNV7_9EURO</name>
<evidence type="ECO:0000313" key="1">
    <source>
        <dbReference type="EMBL" id="KAI2382282.1"/>
    </source>
</evidence>
<gene>
    <name evidence="1" type="primary">MCR1</name>
    <name evidence="1" type="ORF">LOY88_006152</name>
</gene>
<comment type="caution">
    <text evidence="1">The sequence shown here is derived from an EMBL/GenBank/DDBJ whole genome shotgun (WGS) entry which is preliminary data.</text>
</comment>